<keyword evidence="7" id="KW-1185">Reference proteome</keyword>
<dbReference type="RefSeq" id="WP_011972326.1">
    <property type="nucleotide sequence ID" value="NC_009634.1"/>
</dbReference>
<dbReference type="PROSITE" id="PS01123">
    <property type="entry name" value="TNASE_1"/>
    <property type="match status" value="1"/>
</dbReference>
<dbReference type="PANTHER" id="PTHR12302">
    <property type="entry name" value="EBNA2 BINDING PROTEIN P100"/>
    <property type="match status" value="1"/>
</dbReference>
<feature type="transmembrane region" description="Helical" evidence="4">
    <location>
        <begin position="7"/>
        <end position="26"/>
    </location>
</feature>
<protein>
    <submittedName>
        <fullName evidence="6">Nuclease (SNase domain protein)</fullName>
    </submittedName>
</protein>
<keyword evidence="2" id="KW-0255">Endonuclease</keyword>
<reference evidence="6" key="1">
    <citation type="submission" date="2007-06" db="EMBL/GenBank/DDBJ databases">
        <title>Complete sequence of Methanococcus vannielii SB.</title>
        <authorList>
            <consortium name="US DOE Joint Genome Institute"/>
            <person name="Copeland A."/>
            <person name="Lucas S."/>
            <person name="Lapidus A."/>
            <person name="Barry K."/>
            <person name="Glavina del Rio T."/>
            <person name="Dalin E."/>
            <person name="Tice H."/>
            <person name="Pitluck S."/>
            <person name="Chain P."/>
            <person name="Malfatti S."/>
            <person name="Shin M."/>
            <person name="Vergez L."/>
            <person name="Schmutz J."/>
            <person name="Larimer F."/>
            <person name="Land M."/>
            <person name="Hauser L."/>
            <person name="Kyrpides N."/>
            <person name="Anderson I."/>
            <person name="Sieprawska-Lupa M."/>
            <person name="Whitman W.B."/>
            <person name="Richardson P."/>
        </authorList>
    </citation>
    <scope>NUCLEOTIDE SEQUENCE [LARGE SCALE GENOMIC DNA]</scope>
    <source>
        <strain evidence="6">SB</strain>
    </source>
</reference>
<gene>
    <name evidence="6" type="ordered locus">Mevan_0516</name>
</gene>
<dbReference type="OrthoDB" id="3327at2157"/>
<dbReference type="Proteomes" id="UP000001107">
    <property type="component" value="Chromosome"/>
</dbReference>
<evidence type="ECO:0000256" key="4">
    <source>
        <dbReference type="SAM" id="Phobius"/>
    </source>
</evidence>
<dbReference type="EMBL" id="CP000742">
    <property type="protein sequence ID" value="ABR54423.1"/>
    <property type="molecule type" value="Genomic_DNA"/>
</dbReference>
<keyword evidence="3" id="KW-0378">Hydrolase</keyword>
<dbReference type="PROSITE" id="PS01284">
    <property type="entry name" value="TNASE_2"/>
    <property type="match status" value="1"/>
</dbReference>
<dbReference type="AlphaFoldDB" id="A6UPK1"/>
<dbReference type="SMART" id="SM00318">
    <property type="entry name" value="SNc"/>
    <property type="match status" value="1"/>
</dbReference>
<dbReference type="eggNOG" id="arCOG03192">
    <property type="taxonomic scope" value="Archaea"/>
</dbReference>
<keyword evidence="4" id="KW-0472">Membrane</keyword>
<dbReference type="GeneID" id="5325706"/>
<dbReference type="PANTHER" id="PTHR12302:SF3">
    <property type="entry name" value="SERINE_THREONINE-PROTEIN KINASE 31"/>
    <property type="match status" value="1"/>
</dbReference>
<accession>A6UPK1</accession>
<proteinExistence type="predicted"/>
<evidence type="ECO:0000256" key="1">
    <source>
        <dbReference type="ARBA" id="ARBA00022722"/>
    </source>
</evidence>
<dbReference type="Pfam" id="PF00565">
    <property type="entry name" value="SNase"/>
    <property type="match status" value="1"/>
</dbReference>
<evidence type="ECO:0000256" key="3">
    <source>
        <dbReference type="ARBA" id="ARBA00022801"/>
    </source>
</evidence>
<dbReference type="KEGG" id="mvn:Mevan_0516"/>
<sequence length="189" mass="22186">MKSIGKIAINILIILTLIFASCISFNNEVSSKEFINSREHFSGVVIRVVDGDTVYVRSDNVDYNIRLLGVDTPETYQKNNPKEYYIDYNSPISDLDYLKLWGYKVTNYTRDNIENKNVIVVFDRNSPKIDRYGRHLAYIYVDNENFNQNLIKHGFARVYVSDFELKEKFLEDEKNAKNKRIGLWAYKNN</sequence>
<dbReference type="GO" id="GO:0004519">
    <property type="term" value="F:endonuclease activity"/>
    <property type="evidence" value="ECO:0007669"/>
    <property type="project" value="UniProtKB-KW"/>
</dbReference>
<dbReference type="InterPro" id="IPR035437">
    <property type="entry name" value="SNase_OB-fold_sf"/>
</dbReference>
<evidence type="ECO:0000259" key="5">
    <source>
        <dbReference type="PROSITE" id="PS50830"/>
    </source>
</evidence>
<dbReference type="SUPFAM" id="SSF50199">
    <property type="entry name" value="Staphylococcal nuclease"/>
    <property type="match status" value="1"/>
</dbReference>
<keyword evidence="4" id="KW-0812">Transmembrane</keyword>
<dbReference type="PROSITE" id="PS50830">
    <property type="entry name" value="TNASE_3"/>
    <property type="match status" value="1"/>
</dbReference>
<dbReference type="GO" id="GO:0003676">
    <property type="term" value="F:nucleic acid binding"/>
    <property type="evidence" value="ECO:0007669"/>
    <property type="project" value="InterPro"/>
</dbReference>
<dbReference type="STRING" id="406327.Mevan_0516"/>
<dbReference type="Gene3D" id="2.40.50.90">
    <property type="match status" value="1"/>
</dbReference>
<keyword evidence="1" id="KW-0540">Nuclease</keyword>
<dbReference type="GO" id="GO:0016787">
    <property type="term" value="F:hydrolase activity"/>
    <property type="evidence" value="ECO:0007669"/>
    <property type="project" value="UniProtKB-KW"/>
</dbReference>
<evidence type="ECO:0000256" key="2">
    <source>
        <dbReference type="ARBA" id="ARBA00022759"/>
    </source>
</evidence>
<dbReference type="PROSITE" id="PS51257">
    <property type="entry name" value="PROKAR_LIPOPROTEIN"/>
    <property type="match status" value="1"/>
</dbReference>
<evidence type="ECO:0000313" key="7">
    <source>
        <dbReference type="Proteomes" id="UP000001107"/>
    </source>
</evidence>
<dbReference type="HOGENOM" id="CLU_046484_5_3_2"/>
<organism evidence="6 7">
    <name type="scientific">Methanococcus vannielii (strain ATCC 35089 / DSM 1224 / JCM 13029 / OCM 148 / SB)</name>
    <dbReference type="NCBI Taxonomy" id="406327"/>
    <lineage>
        <taxon>Archaea</taxon>
        <taxon>Methanobacteriati</taxon>
        <taxon>Methanobacteriota</taxon>
        <taxon>Methanomada group</taxon>
        <taxon>Methanococci</taxon>
        <taxon>Methanococcales</taxon>
        <taxon>Methanococcaceae</taxon>
        <taxon>Methanococcus</taxon>
    </lineage>
</organism>
<evidence type="ECO:0000313" key="6">
    <source>
        <dbReference type="EMBL" id="ABR54423.1"/>
    </source>
</evidence>
<keyword evidence="4" id="KW-1133">Transmembrane helix</keyword>
<dbReference type="InterPro" id="IPR002071">
    <property type="entry name" value="Thermonucl_AS"/>
</dbReference>
<name>A6UPK1_METVS</name>
<feature type="domain" description="TNase-like" evidence="5">
    <location>
        <begin position="39"/>
        <end position="186"/>
    </location>
</feature>
<dbReference type="InterPro" id="IPR016071">
    <property type="entry name" value="Staphylococal_nuclease_OB-fold"/>
</dbReference>